<keyword evidence="2" id="KW-1185">Reference proteome</keyword>
<dbReference type="InterPro" id="IPR029044">
    <property type="entry name" value="Nucleotide-diphossugar_trans"/>
</dbReference>
<reference evidence="1 2" key="1">
    <citation type="submission" date="2018-11" db="EMBL/GenBank/DDBJ databases">
        <title>Rufibacter latericius sp. nov., isolated from water in Baiyang Lake.</title>
        <authorList>
            <person name="Yang Y."/>
        </authorList>
    </citation>
    <scope>NUCLEOTIDE SEQUENCE [LARGE SCALE GENOMIC DNA]</scope>
    <source>
        <strain evidence="1 2">MCC P1</strain>
    </source>
</reference>
<dbReference type="Pfam" id="PF04488">
    <property type="entry name" value="Gly_transf_sug"/>
    <property type="match status" value="1"/>
</dbReference>
<dbReference type="PANTHER" id="PTHR46830:SF2">
    <property type="entry name" value="ALPHA-1,4-N-ACETYLGLUCOSAMINYLTRANSFERASE"/>
    <property type="match status" value="1"/>
</dbReference>
<dbReference type="EMBL" id="RJJE01000009">
    <property type="protein sequence ID" value="RNI29892.1"/>
    <property type="molecule type" value="Genomic_DNA"/>
</dbReference>
<sequence>MNRVPNIYHFVFGLRPQTEPFHLAYYLCLASCLEVNKPEAIYFHFKHLPYGEWWDRIKPFLILNPVEESDFVKQFSYQNQQIESFRYAHLADIVRLEVLLKYGGVYADIDSLFVNRLPEHLFTKPCVMGKEKVDWGQEAAVRAGGSLCNAWILAEKDSAFIRLWLDQTLKEFDGTWSAHSTFLPYRLSQENVNLIHVEPERSFFFFDWSKKGIRDLFVNKVTDVEGVYSMHLWNHLWWSPSRTDFTYFHHRRLTPEYVAFADTTYARIARKFMPPEVKVSLAAYRKEYLKGQVEKVWLYLKSKF</sequence>
<name>A0A3M9MWF9_9BACT</name>
<dbReference type="SUPFAM" id="SSF53448">
    <property type="entry name" value="Nucleotide-diphospho-sugar transferases"/>
    <property type="match status" value="1"/>
</dbReference>
<dbReference type="InterPro" id="IPR007577">
    <property type="entry name" value="GlycoTrfase_DXD_sugar-bd_CS"/>
</dbReference>
<proteinExistence type="predicted"/>
<protein>
    <submittedName>
        <fullName evidence="1">Glycosyl transferase</fullName>
    </submittedName>
</protein>
<comment type="caution">
    <text evidence="1">The sequence shown here is derived from an EMBL/GenBank/DDBJ whole genome shotgun (WGS) entry which is preliminary data.</text>
</comment>
<dbReference type="Proteomes" id="UP000271010">
    <property type="component" value="Unassembled WGS sequence"/>
</dbReference>
<dbReference type="AlphaFoldDB" id="A0A3M9MWF9"/>
<evidence type="ECO:0000313" key="2">
    <source>
        <dbReference type="Proteomes" id="UP000271010"/>
    </source>
</evidence>
<organism evidence="1 2">
    <name type="scientific">Rufibacter immobilis</name>
    <dbReference type="NCBI Taxonomy" id="1348778"/>
    <lineage>
        <taxon>Bacteria</taxon>
        <taxon>Pseudomonadati</taxon>
        <taxon>Bacteroidota</taxon>
        <taxon>Cytophagia</taxon>
        <taxon>Cytophagales</taxon>
        <taxon>Hymenobacteraceae</taxon>
        <taxon>Rufibacter</taxon>
    </lineage>
</organism>
<dbReference type="OrthoDB" id="9802987at2"/>
<gene>
    <name evidence="1" type="ORF">EFA69_10180</name>
</gene>
<accession>A0A3M9MWF9</accession>
<evidence type="ECO:0000313" key="1">
    <source>
        <dbReference type="EMBL" id="RNI29892.1"/>
    </source>
</evidence>
<keyword evidence="1" id="KW-0808">Transferase</keyword>
<dbReference type="RefSeq" id="WP_123132974.1">
    <property type="nucleotide sequence ID" value="NZ_RJJE01000009.1"/>
</dbReference>
<dbReference type="GO" id="GO:0016740">
    <property type="term" value="F:transferase activity"/>
    <property type="evidence" value="ECO:0007669"/>
    <property type="project" value="UniProtKB-KW"/>
</dbReference>
<dbReference type="PANTHER" id="PTHR46830">
    <property type="entry name" value="TRANSFERASE, PUTATIVE-RELATED"/>
    <property type="match status" value="1"/>
</dbReference>
<dbReference type="Gene3D" id="3.90.550.20">
    <property type="match status" value="1"/>
</dbReference>